<name>I2NJL1_NEISI</name>
<reference evidence="2 3" key="1">
    <citation type="submission" date="2012-04" db="EMBL/GenBank/DDBJ databases">
        <authorList>
            <person name="Harkins D.M."/>
            <person name="Madupu R."/>
            <person name="Durkin A.S."/>
            <person name="Torralba M."/>
            <person name="Methe B."/>
            <person name="Sutton G.G."/>
            <person name="Nelson K.E."/>
        </authorList>
    </citation>
    <scope>NUCLEOTIDE SEQUENCE [LARGE SCALE GENOMIC DNA]</scope>
    <source>
        <strain evidence="2 3">VK64</strain>
    </source>
</reference>
<proteinExistence type="predicted"/>
<dbReference type="AlphaFoldDB" id="I2NJL1"/>
<evidence type="ECO:0000256" key="1">
    <source>
        <dbReference type="SAM" id="MobiDB-lite"/>
    </source>
</evidence>
<evidence type="ECO:0000313" key="2">
    <source>
        <dbReference type="EMBL" id="EIG26022.1"/>
    </source>
</evidence>
<comment type="caution">
    <text evidence="2">The sequence shown here is derived from an EMBL/GenBank/DDBJ whole genome shotgun (WGS) entry which is preliminary data.</text>
</comment>
<dbReference type="PATRIC" id="fig|1095748.3.peg.2090"/>
<evidence type="ECO:0000313" key="3">
    <source>
        <dbReference type="Proteomes" id="UP000004473"/>
    </source>
</evidence>
<sequence length="45" mass="5260">MPNAWFECSEKGRLKVFRRPVAVAHLRGNTTGKEKHDPHPPDRRH</sequence>
<organism evidence="2 3">
    <name type="scientific">Neisseria sicca VK64</name>
    <dbReference type="NCBI Taxonomy" id="1095748"/>
    <lineage>
        <taxon>Bacteria</taxon>
        <taxon>Pseudomonadati</taxon>
        <taxon>Pseudomonadota</taxon>
        <taxon>Betaproteobacteria</taxon>
        <taxon>Neisseriales</taxon>
        <taxon>Neisseriaceae</taxon>
        <taxon>Neisseria</taxon>
    </lineage>
</organism>
<dbReference type="EMBL" id="AJMT01000171">
    <property type="protein sequence ID" value="EIG26022.1"/>
    <property type="molecule type" value="Genomic_DNA"/>
</dbReference>
<gene>
    <name evidence="2" type="ORF">HMPREF1051_1563</name>
</gene>
<dbReference type="Proteomes" id="UP000004473">
    <property type="component" value="Unassembled WGS sequence"/>
</dbReference>
<feature type="compositionally biased region" description="Basic and acidic residues" evidence="1">
    <location>
        <begin position="32"/>
        <end position="45"/>
    </location>
</feature>
<protein>
    <submittedName>
        <fullName evidence="2">Uncharacterized protein</fullName>
    </submittedName>
</protein>
<feature type="region of interest" description="Disordered" evidence="1">
    <location>
        <begin position="26"/>
        <end position="45"/>
    </location>
</feature>
<accession>I2NJL1</accession>